<evidence type="ECO:0000256" key="11">
    <source>
        <dbReference type="ARBA" id="ARBA00023128"/>
    </source>
</evidence>
<dbReference type="InterPro" id="IPR020895">
    <property type="entry name" value="Frataxin_CS"/>
</dbReference>
<evidence type="ECO:0000313" key="14">
    <source>
        <dbReference type="Proteomes" id="UP001461498"/>
    </source>
</evidence>
<dbReference type="GO" id="GO:0016226">
    <property type="term" value="P:iron-sulfur cluster assembly"/>
    <property type="evidence" value="ECO:0007669"/>
    <property type="project" value="InterPro"/>
</dbReference>
<dbReference type="InterPro" id="IPR002908">
    <property type="entry name" value="Frataxin/CyaY"/>
</dbReference>
<dbReference type="InterPro" id="IPR017789">
    <property type="entry name" value="Frataxin"/>
</dbReference>
<evidence type="ECO:0000256" key="1">
    <source>
        <dbReference type="ARBA" id="ARBA00004173"/>
    </source>
</evidence>
<keyword evidence="9" id="KW-0408">Iron</keyword>
<dbReference type="AlphaFoldDB" id="A0AAW1CNA6"/>
<dbReference type="PROSITE" id="PS50810">
    <property type="entry name" value="FRATAXIN_2"/>
    <property type="match status" value="1"/>
</dbReference>
<keyword evidence="11" id="KW-0496">Mitochondrion</keyword>
<dbReference type="GO" id="GO:0006879">
    <property type="term" value="P:intracellular iron ion homeostasis"/>
    <property type="evidence" value="ECO:0007669"/>
    <property type="project" value="UniProtKB-KW"/>
</dbReference>
<dbReference type="GO" id="GO:0006826">
    <property type="term" value="P:iron ion transport"/>
    <property type="evidence" value="ECO:0007669"/>
    <property type="project" value="UniProtKB-KW"/>
</dbReference>
<name>A0AAW1CNA6_9HEMI</name>
<dbReference type="GO" id="GO:0034986">
    <property type="term" value="F:iron chaperone activity"/>
    <property type="evidence" value="ECO:0007669"/>
    <property type="project" value="TreeGrafter"/>
</dbReference>
<keyword evidence="14" id="KW-1185">Reference proteome</keyword>
<dbReference type="SUPFAM" id="SSF55387">
    <property type="entry name" value="Frataxin/Nqo15-like"/>
    <property type="match status" value="1"/>
</dbReference>
<keyword evidence="4" id="KW-0409">Iron storage</keyword>
<dbReference type="SMART" id="SM01219">
    <property type="entry name" value="Frataxin_Cyay"/>
    <property type="match status" value="1"/>
</dbReference>
<evidence type="ECO:0000256" key="4">
    <source>
        <dbReference type="ARBA" id="ARBA00022434"/>
    </source>
</evidence>
<evidence type="ECO:0000256" key="5">
    <source>
        <dbReference type="ARBA" id="ARBA00022448"/>
    </source>
</evidence>
<dbReference type="PROSITE" id="PS01344">
    <property type="entry name" value="FRATAXIN_1"/>
    <property type="match status" value="1"/>
</dbReference>
<dbReference type="Proteomes" id="UP001461498">
    <property type="component" value="Unassembled WGS sequence"/>
</dbReference>
<dbReference type="PRINTS" id="PR00904">
    <property type="entry name" value="FRATAXIN"/>
</dbReference>
<dbReference type="GO" id="GO:0008198">
    <property type="term" value="F:ferrous iron binding"/>
    <property type="evidence" value="ECO:0007669"/>
    <property type="project" value="TreeGrafter"/>
</dbReference>
<comment type="caution">
    <text evidence="13">The sequence shown here is derived from an EMBL/GenBank/DDBJ whole genome shotgun (WGS) entry which is preliminary data.</text>
</comment>
<dbReference type="NCBIfam" id="TIGR03422">
    <property type="entry name" value="mito_frataxin"/>
    <property type="match status" value="1"/>
</dbReference>
<evidence type="ECO:0000256" key="9">
    <source>
        <dbReference type="ARBA" id="ARBA00023004"/>
    </source>
</evidence>
<evidence type="ECO:0000256" key="3">
    <source>
        <dbReference type="ARBA" id="ARBA00013107"/>
    </source>
</evidence>
<dbReference type="Pfam" id="PF01491">
    <property type="entry name" value="Frataxin_Cyay"/>
    <property type="match status" value="1"/>
</dbReference>
<dbReference type="PANTHER" id="PTHR16821">
    <property type="entry name" value="FRATAXIN"/>
    <property type="match status" value="1"/>
</dbReference>
<keyword evidence="7" id="KW-0809">Transit peptide</keyword>
<dbReference type="InterPro" id="IPR036524">
    <property type="entry name" value="Frataxin/CyaY_sf"/>
</dbReference>
<dbReference type="EMBL" id="JAPXFL010000012">
    <property type="protein sequence ID" value="KAK9498985.1"/>
    <property type="molecule type" value="Genomic_DNA"/>
</dbReference>
<keyword evidence="5" id="KW-0813">Transport</keyword>
<evidence type="ECO:0000256" key="6">
    <source>
        <dbReference type="ARBA" id="ARBA00022496"/>
    </source>
</evidence>
<dbReference type="EC" id="1.16.3.1" evidence="3"/>
<dbReference type="Gene3D" id="3.30.920.10">
    <property type="entry name" value="Frataxin/CyaY"/>
    <property type="match status" value="1"/>
</dbReference>
<organism evidence="13 14">
    <name type="scientific">Rhynocoris fuscipes</name>
    <dbReference type="NCBI Taxonomy" id="488301"/>
    <lineage>
        <taxon>Eukaryota</taxon>
        <taxon>Metazoa</taxon>
        <taxon>Ecdysozoa</taxon>
        <taxon>Arthropoda</taxon>
        <taxon>Hexapoda</taxon>
        <taxon>Insecta</taxon>
        <taxon>Pterygota</taxon>
        <taxon>Neoptera</taxon>
        <taxon>Paraneoptera</taxon>
        <taxon>Hemiptera</taxon>
        <taxon>Heteroptera</taxon>
        <taxon>Panheteroptera</taxon>
        <taxon>Cimicomorpha</taxon>
        <taxon>Reduviidae</taxon>
        <taxon>Harpactorinae</taxon>
        <taxon>Harpactorini</taxon>
        <taxon>Rhynocoris</taxon>
    </lineage>
</organism>
<accession>A0AAW1CNA6</accession>
<proteinExistence type="inferred from homology"/>
<dbReference type="CDD" id="cd00503">
    <property type="entry name" value="Frataxin"/>
    <property type="match status" value="1"/>
</dbReference>
<dbReference type="GO" id="GO:0008199">
    <property type="term" value="F:ferric iron binding"/>
    <property type="evidence" value="ECO:0007669"/>
    <property type="project" value="InterPro"/>
</dbReference>
<keyword evidence="8" id="KW-0560">Oxidoreductase</keyword>
<evidence type="ECO:0000313" key="13">
    <source>
        <dbReference type="EMBL" id="KAK9498985.1"/>
    </source>
</evidence>
<reference evidence="13 14" key="1">
    <citation type="submission" date="2022-12" db="EMBL/GenBank/DDBJ databases">
        <title>Chromosome-level genome assembly of true bugs.</title>
        <authorList>
            <person name="Ma L."/>
            <person name="Li H."/>
        </authorList>
    </citation>
    <scope>NUCLEOTIDE SEQUENCE [LARGE SCALE GENOMIC DNA]</scope>
    <source>
        <strain evidence="13">Lab_2022b</strain>
    </source>
</reference>
<gene>
    <name evidence="13" type="ORF">O3M35_003511</name>
</gene>
<dbReference type="GO" id="GO:0051537">
    <property type="term" value="F:2 iron, 2 sulfur cluster binding"/>
    <property type="evidence" value="ECO:0007669"/>
    <property type="project" value="TreeGrafter"/>
</dbReference>
<evidence type="ECO:0000256" key="10">
    <source>
        <dbReference type="ARBA" id="ARBA00023065"/>
    </source>
</evidence>
<keyword evidence="6" id="KW-0410">Iron transport</keyword>
<sequence>MLPIFLRNLVKYQYVRCEYLLLKRTVSTIYNHAITIESRPINKLYLQTYSTQSTNIHNELTTNEFERICEETLESLCETLEILIEKYPELKGCDITFGDGVLTVSLGNHGTYVINRQTPNKQIWLSSPKSGPKRYDYFIDKKTWIYKHDNVALHTLLQNELSLIFNDNVDLSKCSYSFCK</sequence>
<dbReference type="PANTHER" id="PTHR16821:SF2">
    <property type="entry name" value="FRATAXIN, MITOCHONDRIAL"/>
    <property type="match status" value="1"/>
</dbReference>
<dbReference type="GO" id="GO:0005739">
    <property type="term" value="C:mitochondrion"/>
    <property type="evidence" value="ECO:0007669"/>
    <property type="project" value="UniProtKB-SubCell"/>
</dbReference>
<dbReference type="GO" id="GO:0004322">
    <property type="term" value="F:ferroxidase activity"/>
    <property type="evidence" value="ECO:0007669"/>
    <property type="project" value="UniProtKB-EC"/>
</dbReference>
<comment type="similarity">
    <text evidence="2">Belongs to the frataxin family.</text>
</comment>
<protein>
    <recommendedName>
        <fullName evidence="3">ferroxidase</fullName>
        <ecNumber evidence="3">1.16.3.1</ecNumber>
    </recommendedName>
</protein>
<evidence type="ECO:0000256" key="8">
    <source>
        <dbReference type="ARBA" id="ARBA00023002"/>
    </source>
</evidence>
<comment type="subcellular location">
    <subcellularLocation>
        <location evidence="1">Mitochondrion</location>
    </subcellularLocation>
</comment>
<comment type="catalytic activity">
    <reaction evidence="12">
        <text>4 Fe(2+) + O2 + 4 H(+) = 4 Fe(3+) + 2 H2O</text>
        <dbReference type="Rhea" id="RHEA:11148"/>
        <dbReference type="ChEBI" id="CHEBI:15377"/>
        <dbReference type="ChEBI" id="CHEBI:15378"/>
        <dbReference type="ChEBI" id="CHEBI:15379"/>
        <dbReference type="ChEBI" id="CHEBI:29033"/>
        <dbReference type="ChEBI" id="CHEBI:29034"/>
        <dbReference type="EC" id="1.16.3.1"/>
    </reaction>
</comment>
<dbReference type="NCBIfam" id="TIGR03421">
    <property type="entry name" value="FeS_CyaY"/>
    <property type="match status" value="1"/>
</dbReference>
<evidence type="ECO:0000256" key="2">
    <source>
        <dbReference type="ARBA" id="ARBA00008183"/>
    </source>
</evidence>
<evidence type="ECO:0000256" key="7">
    <source>
        <dbReference type="ARBA" id="ARBA00022946"/>
    </source>
</evidence>
<keyword evidence="10" id="KW-0406">Ion transport</keyword>
<evidence type="ECO:0000256" key="12">
    <source>
        <dbReference type="ARBA" id="ARBA00047990"/>
    </source>
</evidence>